<evidence type="ECO:0000256" key="3">
    <source>
        <dbReference type="ARBA" id="ARBA00022490"/>
    </source>
</evidence>
<dbReference type="Pfam" id="PF00587">
    <property type="entry name" value="tRNA-synt_2b"/>
    <property type="match status" value="1"/>
</dbReference>
<evidence type="ECO:0000256" key="1">
    <source>
        <dbReference type="ARBA" id="ARBA00008226"/>
    </source>
</evidence>
<keyword evidence="3" id="KW-0963">Cytoplasm</keyword>
<dbReference type="GO" id="GO:0004829">
    <property type="term" value="F:threonine-tRNA ligase activity"/>
    <property type="evidence" value="ECO:0007669"/>
    <property type="project" value="UniProtKB-UniRule"/>
</dbReference>
<dbReference type="EC" id="6.1.1.3" evidence="2 12"/>
<dbReference type="GO" id="GO:0005524">
    <property type="term" value="F:ATP binding"/>
    <property type="evidence" value="ECO:0007669"/>
    <property type="project" value="UniProtKB-KW"/>
</dbReference>
<gene>
    <name evidence="15" type="primary">thrS</name>
    <name evidence="15" type="ORF">QZM33_01265</name>
</gene>
<evidence type="ECO:0000256" key="8">
    <source>
        <dbReference type="ARBA" id="ARBA00022840"/>
    </source>
</evidence>
<dbReference type="AlphaFoldDB" id="A0AAW7SUM9"/>
<keyword evidence="6" id="KW-0547">Nucleotide-binding</keyword>
<name>A0AAW7SUM9_BURVI</name>
<dbReference type="Proteomes" id="UP001171620">
    <property type="component" value="Unassembled WGS sequence"/>
</dbReference>
<comment type="catalytic activity">
    <reaction evidence="11">
        <text>tRNA(Thr) + L-threonine + ATP = L-threonyl-tRNA(Thr) + AMP + diphosphate + H(+)</text>
        <dbReference type="Rhea" id="RHEA:24624"/>
        <dbReference type="Rhea" id="RHEA-COMP:9670"/>
        <dbReference type="Rhea" id="RHEA-COMP:9704"/>
        <dbReference type="ChEBI" id="CHEBI:15378"/>
        <dbReference type="ChEBI" id="CHEBI:30616"/>
        <dbReference type="ChEBI" id="CHEBI:33019"/>
        <dbReference type="ChEBI" id="CHEBI:57926"/>
        <dbReference type="ChEBI" id="CHEBI:78442"/>
        <dbReference type="ChEBI" id="CHEBI:78534"/>
        <dbReference type="ChEBI" id="CHEBI:456215"/>
        <dbReference type="EC" id="6.1.1.3"/>
    </reaction>
</comment>
<keyword evidence="8" id="KW-0067">ATP-binding</keyword>
<evidence type="ECO:0000256" key="7">
    <source>
        <dbReference type="ARBA" id="ARBA00022833"/>
    </source>
</evidence>
<feature type="domain" description="Aminoacyl-transfer RNA synthetases class-II family profile" evidence="14">
    <location>
        <begin position="122"/>
        <end position="413"/>
    </location>
</feature>
<evidence type="ECO:0000256" key="5">
    <source>
        <dbReference type="ARBA" id="ARBA00022723"/>
    </source>
</evidence>
<evidence type="ECO:0000256" key="12">
    <source>
        <dbReference type="NCBIfam" id="TIGR00418"/>
    </source>
</evidence>
<dbReference type="InterPro" id="IPR004154">
    <property type="entry name" value="Anticodon-bd"/>
</dbReference>
<dbReference type="PANTHER" id="PTHR11451">
    <property type="entry name" value="THREONINE-TRNA LIGASE"/>
    <property type="match status" value="1"/>
</dbReference>
<evidence type="ECO:0000256" key="4">
    <source>
        <dbReference type="ARBA" id="ARBA00022598"/>
    </source>
</evidence>
<dbReference type="InterPro" id="IPR045864">
    <property type="entry name" value="aa-tRNA-synth_II/BPL/LPL"/>
</dbReference>
<dbReference type="SUPFAM" id="SSF55681">
    <property type="entry name" value="Class II aaRS and biotin synthetases"/>
    <property type="match status" value="1"/>
</dbReference>
<evidence type="ECO:0000313" key="15">
    <source>
        <dbReference type="EMBL" id="MDN7793582.1"/>
    </source>
</evidence>
<dbReference type="InterPro" id="IPR002314">
    <property type="entry name" value="aa-tRNA-synt_IIb"/>
</dbReference>
<evidence type="ECO:0000256" key="6">
    <source>
        <dbReference type="ARBA" id="ARBA00022741"/>
    </source>
</evidence>
<dbReference type="Gene3D" id="3.30.930.10">
    <property type="entry name" value="Bira Bifunctional Protein, Domain 2"/>
    <property type="match status" value="1"/>
</dbReference>
<dbReference type="InterPro" id="IPR002320">
    <property type="entry name" value="Thr-tRNA-ligase_IIa"/>
</dbReference>
<accession>A0AAW7SUM9</accession>
<evidence type="ECO:0000259" key="14">
    <source>
        <dbReference type="PROSITE" id="PS50862"/>
    </source>
</evidence>
<keyword evidence="7" id="KW-0862">Zinc</keyword>
<dbReference type="PROSITE" id="PS50862">
    <property type="entry name" value="AA_TRNA_LIGASE_II"/>
    <property type="match status" value="1"/>
</dbReference>
<reference evidence="15" key="1">
    <citation type="submission" date="2023-07" db="EMBL/GenBank/DDBJ databases">
        <title>A collection of bacterial strains from the Burkholderia cepacia Research Laboratory and Repository.</title>
        <authorList>
            <person name="Lipuma J."/>
            <person name="Spilker T."/>
            <person name="Caverly L."/>
        </authorList>
    </citation>
    <scope>NUCLEOTIDE SEQUENCE</scope>
    <source>
        <strain evidence="15">AU44268</strain>
    </source>
</reference>
<protein>
    <recommendedName>
        <fullName evidence="2 12">Threonine--tRNA ligase</fullName>
        <ecNumber evidence="2 12">6.1.1.3</ecNumber>
    </recommendedName>
</protein>
<evidence type="ECO:0000256" key="11">
    <source>
        <dbReference type="ARBA" id="ARBA00049515"/>
    </source>
</evidence>
<dbReference type="NCBIfam" id="TIGR00418">
    <property type="entry name" value="thrS"/>
    <property type="match status" value="1"/>
</dbReference>
<keyword evidence="5" id="KW-0479">Metal-binding</keyword>
<dbReference type="FunFam" id="3.30.930.10:FF:000002">
    <property type="entry name" value="Threonine--tRNA ligase"/>
    <property type="match status" value="1"/>
</dbReference>
<dbReference type="GO" id="GO:0006435">
    <property type="term" value="P:threonyl-tRNA aminoacylation"/>
    <property type="evidence" value="ECO:0007669"/>
    <property type="project" value="UniProtKB-UniRule"/>
</dbReference>
<evidence type="ECO:0000256" key="2">
    <source>
        <dbReference type="ARBA" id="ARBA00013163"/>
    </source>
</evidence>
<dbReference type="InterPro" id="IPR036621">
    <property type="entry name" value="Anticodon-bd_dom_sf"/>
</dbReference>
<dbReference type="Gene3D" id="3.40.50.800">
    <property type="entry name" value="Anticodon-binding domain"/>
    <property type="match status" value="1"/>
</dbReference>
<evidence type="ECO:0000313" key="16">
    <source>
        <dbReference type="Proteomes" id="UP001171620"/>
    </source>
</evidence>
<dbReference type="GO" id="GO:0046872">
    <property type="term" value="F:metal ion binding"/>
    <property type="evidence" value="ECO:0007669"/>
    <property type="project" value="UniProtKB-KW"/>
</dbReference>
<dbReference type="SUPFAM" id="SSF52954">
    <property type="entry name" value="Class II aaRS ABD-related"/>
    <property type="match status" value="1"/>
</dbReference>
<keyword evidence="4 15" id="KW-0436">Ligase</keyword>
<evidence type="ECO:0000256" key="13">
    <source>
        <dbReference type="SAM" id="MobiDB-lite"/>
    </source>
</evidence>
<comment type="similarity">
    <text evidence="1">Belongs to the class-II aminoacyl-tRNA synthetase family.</text>
</comment>
<dbReference type="CDD" id="cd00771">
    <property type="entry name" value="ThrRS_core"/>
    <property type="match status" value="1"/>
</dbReference>
<comment type="caution">
    <text evidence="15">The sequence shown here is derived from an EMBL/GenBank/DDBJ whole genome shotgun (WGS) entry which is preliminary data.</text>
</comment>
<evidence type="ECO:0000256" key="10">
    <source>
        <dbReference type="ARBA" id="ARBA00023146"/>
    </source>
</evidence>
<sequence>MREKLLSASVIDALSKRRAMLHLSLHFLSVRSTYRKTPTPNTDSSTSLTDVDTSTRLAACTHFSLRPPQPPPRPPMAGRGEVARRKSLRQTIPKPRRKRTGLFFALRSAGTTFDGETMDDFDHRVLGNKLDLFHQQDESPGGIFWHPRGMVLYRVIEEYIRVRMRQAGFSEVRTPQILSRDLWERSGHWEKFGPNMFSLESDRNPYCLKPMSCPCHVQIFKKGSRSYRDLPIRYCEFGAVHRAEPSGALHGLMRARAFTQDDAHVLCLPDQIEDEVARFCKLLKAIYADFGFGECDVALSTRPPARAGDDAVWDRSEAMLASAARAAGLEFAILAGEGAFYGPKLEFHLVDRQGRKWQCGTIQLDFVLPERLGASYVGEDGAKATPVMLHHAVLGSLERFIGILLEHYEGWLPTWLAPDQIVVANIGDDHRAFADHAASAFEDIGCRVLRDFRAERLPRKIFDATELAAPIVAIAGRKEALAGEVSLRMRGGEQHVMTIDAALAFLKQHARVPSATRAC</sequence>
<feature type="region of interest" description="Disordered" evidence="13">
    <location>
        <begin position="64"/>
        <end position="92"/>
    </location>
</feature>
<dbReference type="RefSeq" id="WP_249178053.1">
    <property type="nucleotide sequence ID" value="NZ_JAGSVU010000005.1"/>
</dbReference>
<dbReference type="Pfam" id="PF03129">
    <property type="entry name" value="HGTP_anticodon"/>
    <property type="match status" value="1"/>
</dbReference>
<keyword evidence="9" id="KW-0648">Protein biosynthesis</keyword>
<dbReference type="EMBL" id="JAUJRV010000001">
    <property type="protein sequence ID" value="MDN7793582.1"/>
    <property type="molecule type" value="Genomic_DNA"/>
</dbReference>
<dbReference type="GO" id="GO:0005737">
    <property type="term" value="C:cytoplasm"/>
    <property type="evidence" value="ECO:0007669"/>
    <property type="project" value="UniProtKB-UniRule"/>
</dbReference>
<dbReference type="PRINTS" id="PR01047">
    <property type="entry name" value="TRNASYNTHTHR"/>
</dbReference>
<dbReference type="PANTHER" id="PTHR11451:SF44">
    <property type="entry name" value="THREONINE--TRNA LIGASE, CHLOROPLASTIC_MITOCHONDRIAL 2"/>
    <property type="match status" value="1"/>
</dbReference>
<evidence type="ECO:0000256" key="9">
    <source>
        <dbReference type="ARBA" id="ARBA00022917"/>
    </source>
</evidence>
<proteinExistence type="inferred from homology"/>
<keyword evidence="10" id="KW-0030">Aminoacyl-tRNA synthetase</keyword>
<dbReference type="InterPro" id="IPR033728">
    <property type="entry name" value="ThrRS_core"/>
</dbReference>
<organism evidence="15 16">
    <name type="scientific">Burkholderia vietnamiensis</name>
    <dbReference type="NCBI Taxonomy" id="60552"/>
    <lineage>
        <taxon>Bacteria</taxon>
        <taxon>Pseudomonadati</taxon>
        <taxon>Pseudomonadota</taxon>
        <taxon>Betaproteobacteria</taxon>
        <taxon>Burkholderiales</taxon>
        <taxon>Burkholderiaceae</taxon>
        <taxon>Burkholderia</taxon>
        <taxon>Burkholderia cepacia complex</taxon>
    </lineage>
</organism>
<dbReference type="InterPro" id="IPR006195">
    <property type="entry name" value="aa-tRNA-synth_II"/>
</dbReference>